<dbReference type="PANTHER" id="PTHR43744">
    <property type="entry name" value="ABC TRANSPORTER PERMEASE PROTEIN MG189-RELATED-RELATED"/>
    <property type="match status" value="1"/>
</dbReference>
<evidence type="ECO:0000256" key="5">
    <source>
        <dbReference type="ARBA" id="ARBA00022989"/>
    </source>
</evidence>
<evidence type="ECO:0000256" key="2">
    <source>
        <dbReference type="ARBA" id="ARBA00022448"/>
    </source>
</evidence>
<evidence type="ECO:0000256" key="6">
    <source>
        <dbReference type="ARBA" id="ARBA00023136"/>
    </source>
</evidence>
<sequence>MNQNSIDKMTEIIKFVLLLVFGILLMMPFIWMVSVGFDRTANITMPFPPRLIPEEVASFNYGIVFENGRLIQSYINSGIVTVFSVSLQVGASLLAGYAFSKGDFKFKRLLFILVLCTLMIPMEPRLIPLYTLFNSFNLLNTFWPLILPTVINGLLIFLCKQFFDQLPTTLREAAQIDGASEFRIFFKVYLPLAGPIAATMVILSFIWSWNDFMWPLVVLNNQELHTVPLYLASFSLENGTSLGGLTMALATVSILPIVVLYLFLQRYIIQSIALSGGVKGGNKWVIR</sequence>
<dbReference type="AlphaFoldDB" id="W4VN94"/>
<feature type="transmembrane region" description="Helical" evidence="7">
    <location>
        <begin position="12"/>
        <end position="37"/>
    </location>
</feature>
<comment type="caution">
    <text evidence="9">The sequence shown here is derived from an EMBL/GenBank/DDBJ whole genome shotgun (WGS) entry which is preliminary data.</text>
</comment>
<organism evidence="9 10">
    <name type="scientific">Gracilibacillus boraciitolerans JCM 21714</name>
    <dbReference type="NCBI Taxonomy" id="1298598"/>
    <lineage>
        <taxon>Bacteria</taxon>
        <taxon>Bacillati</taxon>
        <taxon>Bacillota</taxon>
        <taxon>Bacilli</taxon>
        <taxon>Bacillales</taxon>
        <taxon>Bacillaceae</taxon>
        <taxon>Gracilibacillus</taxon>
    </lineage>
</organism>
<accession>W4VN94</accession>
<dbReference type="EMBL" id="BAVS01000022">
    <property type="protein sequence ID" value="GAE94313.1"/>
    <property type="molecule type" value="Genomic_DNA"/>
</dbReference>
<dbReference type="eggNOG" id="COG0395">
    <property type="taxonomic scope" value="Bacteria"/>
</dbReference>
<dbReference type="SUPFAM" id="SSF161098">
    <property type="entry name" value="MetI-like"/>
    <property type="match status" value="1"/>
</dbReference>
<keyword evidence="3" id="KW-1003">Cell membrane</keyword>
<dbReference type="PROSITE" id="PS50928">
    <property type="entry name" value="ABC_TM1"/>
    <property type="match status" value="1"/>
</dbReference>
<dbReference type="PANTHER" id="PTHR43744:SF12">
    <property type="entry name" value="ABC TRANSPORTER PERMEASE PROTEIN MG189-RELATED"/>
    <property type="match status" value="1"/>
</dbReference>
<dbReference type="STRING" id="1298598.JCM21714_3460"/>
<keyword evidence="10" id="KW-1185">Reference proteome</keyword>
<evidence type="ECO:0000256" key="3">
    <source>
        <dbReference type="ARBA" id="ARBA00022475"/>
    </source>
</evidence>
<feature type="transmembrane region" description="Helical" evidence="7">
    <location>
        <begin position="109"/>
        <end position="130"/>
    </location>
</feature>
<dbReference type="CDD" id="cd06261">
    <property type="entry name" value="TM_PBP2"/>
    <property type="match status" value="1"/>
</dbReference>
<gene>
    <name evidence="9" type="ORF">JCM21714_3460</name>
</gene>
<evidence type="ECO:0000259" key="8">
    <source>
        <dbReference type="PROSITE" id="PS50928"/>
    </source>
</evidence>
<protein>
    <submittedName>
        <fullName evidence="9">Sugar ABC transporter permease</fullName>
    </submittedName>
</protein>
<evidence type="ECO:0000256" key="1">
    <source>
        <dbReference type="ARBA" id="ARBA00004651"/>
    </source>
</evidence>
<dbReference type="GO" id="GO:0055085">
    <property type="term" value="P:transmembrane transport"/>
    <property type="evidence" value="ECO:0007669"/>
    <property type="project" value="InterPro"/>
</dbReference>
<dbReference type="InterPro" id="IPR035906">
    <property type="entry name" value="MetI-like_sf"/>
</dbReference>
<proteinExistence type="inferred from homology"/>
<feature type="domain" description="ABC transmembrane type-1" evidence="8">
    <location>
        <begin position="74"/>
        <end position="264"/>
    </location>
</feature>
<evidence type="ECO:0000256" key="4">
    <source>
        <dbReference type="ARBA" id="ARBA00022692"/>
    </source>
</evidence>
<reference evidence="9 10" key="1">
    <citation type="journal article" date="2014" name="Genome Announc.">
        <title>Draft Genome Sequence of the Boron-Tolerant and Moderately Halotolerant Bacterium Gracilibacillus boraciitolerans JCM 21714T.</title>
        <authorList>
            <person name="Ahmed I."/>
            <person name="Oshima K."/>
            <person name="Suda W."/>
            <person name="Kitamura K."/>
            <person name="Iida T."/>
            <person name="Ohmori Y."/>
            <person name="Fujiwara T."/>
            <person name="Hattori M."/>
            <person name="Ohkuma M."/>
        </authorList>
    </citation>
    <scope>NUCLEOTIDE SEQUENCE [LARGE SCALE GENOMIC DNA]</scope>
    <source>
        <strain evidence="9 10">JCM 21714</strain>
    </source>
</reference>
<dbReference type="Pfam" id="PF00528">
    <property type="entry name" value="BPD_transp_1"/>
    <property type="match status" value="1"/>
</dbReference>
<feature type="transmembrane region" description="Helical" evidence="7">
    <location>
        <begin position="74"/>
        <end position="97"/>
    </location>
</feature>
<feature type="transmembrane region" description="Helical" evidence="7">
    <location>
        <begin position="142"/>
        <end position="163"/>
    </location>
</feature>
<dbReference type="Gene3D" id="1.10.3720.10">
    <property type="entry name" value="MetI-like"/>
    <property type="match status" value="1"/>
</dbReference>
<evidence type="ECO:0000313" key="10">
    <source>
        <dbReference type="Proteomes" id="UP000019102"/>
    </source>
</evidence>
<keyword evidence="6 7" id="KW-0472">Membrane</keyword>
<dbReference type="GO" id="GO:0005886">
    <property type="term" value="C:plasma membrane"/>
    <property type="evidence" value="ECO:0007669"/>
    <property type="project" value="UniProtKB-SubCell"/>
</dbReference>
<evidence type="ECO:0000313" key="9">
    <source>
        <dbReference type="EMBL" id="GAE94313.1"/>
    </source>
</evidence>
<evidence type="ECO:0000256" key="7">
    <source>
        <dbReference type="RuleBase" id="RU363032"/>
    </source>
</evidence>
<feature type="transmembrane region" description="Helical" evidence="7">
    <location>
        <begin position="184"/>
        <end position="209"/>
    </location>
</feature>
<dbReference type="RefSeq" id="WP_052000606.1">
    <property type="nucleotide sequence ID" value="NZ_BAVS01000022.1"/>
</dbReference>
<name>W4VN94_9BACI</name>
<feature type="transmembrane region" description="Helical" evidence="7">
    <location>
        <begin position="242"/>
        <end position="264"/>
    </location>
</feature>
<keyword evidence="2 7" id="KW-0813">Transport</keyword>
<dbReference type="InterPro" id="IPR000515">
    <property type="entry name" value="MetI-like"/>
</dbReference>
<comment type="subcellular location">
    <subcellularLocation>
        <location evidence="1 7">Cell membrane</location>
        <topology evidence="1 7">Multi-pass membrane protein</topology>
    </subcellularLocation>
</comment>
<dbReference type="OrthoDB" id="9787837at2"/>
<dbReference type="Proteomes" id="UP000019102">
    <property type="component" value="Unassembled WGS sequence"/>
</dbReference>
<keyword evidence="4 7" id="KW-0812">Transmembrane</keyword>
<keyword evidence="5 7" id="KW-1133">Transmembrane helix</keyword>
<comment type="similarity">
    <text evidence="7">Belongs to the binding-protein-dependent transport system permease family.</text>
</comment>